<proteinExistence type="predicted"/>
<accession>A0A1V6MHT7</accession>
<comment type="caution">
    <text evidence="1">The sequence shown here is derived from an EMBL/GenBank/DDBJ whole genome shotgun (WGS) entry which is preliminary data.</text>
</comment>
<evidence type="ECO:0000313" key="1">
    <source>
        <dbReference type="EMBL" id="OQD51877.1"/>
    </source>
</evidence>
<name>A0A1V6MHT7_9ACTN</name>
<evidence type="ECO:0000313" key="2">
    <source>
        <dbReference type="Proteomes" id="UP000184286"/>
    </source>
</evidence>
<gene>
    <name evidence="1" type="ORF">BM536_037440</name>
</gene>
<organism evidence="1 2">
    <name type="scientific">Streptomyces phaeoluteigriseus</name>
    <dbReference type="NCBI Taxonomy" id="114686"/>
    <lineage>
        <taxon>Bacteria</taxon>
        <taxon>Bacillati</taxon>
        <taxon>Actinomycetota</taxon>
        <taxon>Actinomycetes</taxon>
        <taxon>Kitasatosporales</taxon>
        <taxon>Streptomycetaceae</taxon>
        <taxon>Streptomyces</taxon>
        <taxon>Streptomyces aurantiacus group</taxon>
    </lineage>
</organism>
<dbReference type="AlphaFoldDB" id="A0A1V6MHT7"/>
<dbReference type="EMBL" id="MPOH02000043">
    <property type="protein sequence ID" value="OQD51877.1"/>
    <property type="molecule type" value="Genomic_DNA"/>
</dbReference>
<dbReference type="InterPro" id="IPR045727">
    <property type="entry name" value="DUF6081"/>
</dbReference>
<protein>
    <submittedName>
        <fullName evidence="1">Uncharacterized protein</fullName>
    </submittedName>
</protein>
<sequence>MSTTPVAGNGLLFHDDFRDGFSTTGPNAAWHTQDVAGVAGGDGVAHTSALGLAVVPTGVNPRTGAPAFVSTTGQQADGGEGTRDHVKWTAMPTRTARSGLPGFDTPATGALVCTTTLAVTTHGTGDHPFGDAVTDARADPRLACGSMITADLETASIFGFFVTDTRVYANYERLRLPGTTYAAFTYAVPVAVRAPGDVDTLRITLDRARATVTWEVNGREVLSVDRIGHPVLDRAHLLLDHAGEPEDVSPRQLITGIGMFTLLDGAMDAEGTGLVRIDSAPSHYVNPRAGAPFPQKFLDERSLPAHRVWGQGVALNVRDVSVTTV</sequence>
<dbReference type="Pfam" id="PF19559">
    <property type="entry name" value="DUF6081"/>
    <property type="match status" value="1"/>
</dbReference>
<dbReference type="STRING" id="114686.BM536_037440"/>
<reference evidence="2" key="1">
    <citation type="submission" date="2016-11" db="EMBL/GenBank/DDBJ databases">
        <authorList>
            <person name="Schniete J.K."/>
            <person name="Salih T."/>
            <person name="Algora Gallardo L."/>
            <person name="Martinez Fernandez S."/>
            <person name="Herron P.R."/>
        </authorList>
    </citation>
    <scope>NUCLEOTIDE SEQUENCE [LARGE SCALE GENOMIC DNA]</scope>
    <source>
        <strain evidence="2">DSM 41896</strain>
    </source>
</reference>
<dbReference type="OrthoDB" id="2791077at2"/>
<dbReference type="Proteomes" id="UP000184286">
    <property type="component" value="Unassembled WGS sequence"/>
</dbReference>
<dbReference type="RefSeq" id="WP_073496364.1">
    <property type="nucleotide sequence ID" value="NZ_MPOH02000043.1"/>
</dbReference>
<reference evidence="1 2" key="2">
    <citation type="submission" date="2017-02" db="EMBL/GenBank/DDBJ databases">
        <title>Draft genome sequence of Streptomyces phaeoluteigriseus type strain DSM41896.</title>
        <authorList>
            <person name="Salih T.S."/>
            <person name="Algora Gallardo L."/>
            <person name="Melo Santos T."/>
            <person name="Filgueira Martinez S."/>
            <person name="Herron P.R."/>
        </authorList>
    </citation>
    <scope>NUCLEOTIDE SEQUENCE [LARGE SCALE GENOMIC DNA]</scope>
    <source>
        <strain evidence="1 2">DSM 41896</strain>
    </source>
</reference>